<evidence type="ECO:0000313" key="7">
    <source>
        <dbReference type="EMBL" id="KRX06809.1"/>
    </source>
</evidence>
<keyword evidence="1" id="KW-0479">Metal-binding</keyword>
<dbReference type="SMART" id="SM00184">
    <property type="entry name" value="RING"/>
    <property type="match status" value="1"/>
</dbReference>
<dbReference type="InParanoid" id="A0A0V0QWN5"/>
<proteinExistence type="predicted"/>
<keyword evidence="3" id="KW-0862">Zinc</keyword>
<reference evidence="7 8" key="1">
    <citation type="journal article" date="2015" name="Sci. Rep.">
        <title>Genome of the facultative scuticociliatosis pathogen Pseudocohnilembus persalinus provides insight into its virulence through horizontal gene transfer.</title>
        <authorList>
            <person name="Xiong J."/>
            <person name="Wang G."/>
            <person name="Cheng J."/>
            <person name="Tian M."/>
            <person name="Pan X."/>
            <person name="Warren A."/>
            <person name="Jiang C."/>
            <person name="Yuan D."/>
            <person name="Miao W."/>
        </authorList>
    </citation>
    <scope>NUCLEOTIDE SEQUENCE [LARGE SCALE GENOMIC DNA]</scope>
    <source>
        <strain evidence="7">36N120E</strain>
    </source>
</reference>
<sequence>MYNNNSDLNLNQGQLFPHFQQNFENFENSIQQQIPQERGFQQQQNLQQQQQLQEDEESQQNQQIQQTQIKRYEKALKTLKLILAERVFISLTFDEDEFQSLTLTYLKYFLVTIICSTLFNMLLNFYYIIDLYVDVFIPITQKILSLKYSLIKEPELDIPIVFLCGVGYLDSIHFRQVFWNSRNKYFTSSQIQIIGAPLMEDQHFFVIFTMIFNLSMFFIFGIILFSLFLYLVVGPIVLLFYAFCKANTKKYKNMLQQPIYFTYKMKKNNESLQQRQEQLQVTILSTQKNEQMEKEAPNKNKLSKKQKRKCQQQNQNQKINQSNQIKDCAICLENFQKDQKLVIFPCHKTHVFHLNCSLKWFETKQICPICKAIYSLQFFEKIDKKKQSKISKICRNKYTDTFKVLIQNLYSGILEWVSYRFFSLIIIYMGH</sequence>
<name>A0A0V0QWN5_PSEPJ</name>
<evidence type="ECO:0000259" key="6">
    <source>
        <dbReference type="PROSITE" id="PS50089"/>
    </source>
</evidence>
<keyword evidence="8" id="KW-1185">Reference proteome</keyword>
<keyword evidence="5" id="KW-0472">Membrane</keyword>
<protein>
    <recommendedName>
        <fullName evidence="6">RING-type domain-containing protein</fullName>
    </recommendedName>
</protein>
<feature type="domain" description="RING-type" evidence="6">
    <location>
        <begin position="328"/>
        <end position="371"/>
    </location>
</feature>
<evidence type="ECO:0000256" key="5">
    <source>
        <dbReference type="SAM" id="Phobius"/>
    </source>
</evidence>
<dbReference type="Gene3D" id="3.30.40.10">
    <property type="entry name" value="Zinc/RING finger domain, C3HC4 (zinc finger)"/>
    <property type="match status" value="1"/>
</dbReference>
<keyword evidence="2 4" id="KW-0863">Zinc-finger</keyword>
<dbReference type="PANTHER" id="PTHR45798:SF88">
    <property type="entry name" value="RING-H2 FINGER PROTEIN ATL61-RELATED"/>
    <property type="match status" value="1"/>
</dbReference>
<dbReference type="Pfam" id="PF13639">
    <property type="entry name" value="zf-RING_2"/>
    <property type="match status" value="1"/>
</dbReference>
<evidence type="ECO:0000256" key="2">
    <source>
        <dbReference type="ARBA" id="ARBA00022771"/>
    </source>
</evidence>
<dbReference type="InterPro" id="IPR001841">
    <property type="entry name" value="Znf_RING"/>
</dbReference>
<accession>A0A0V0QWN5</accession>
<dbReference type="OrthoDB" id="298273at2759"/>
<feature type="transmembrane region" description="Helical" evidence="5">
    <location>
        <begin position="108"/>
        <end position="129"/>
    </location>
</feature>
<dbReference type="PANTHER" id="PTHR45798">
    <property type="entry name" value="RING-H2 FINGER PROTEIN ATL61-RELATED-RELATED"/>
    <property type="match status" value="1"/>
</dbReference>
<evidence type="ECO:0000256" key="4">
    <source>
        <dbReference type="PROSITE-ProRule" id="PRU00175"/>
    </source>
</evidence>
<dbReference type="EMBL" id="LDAU01000091">
    <property type="protein sequence ID" value="KRX06809.1"/>
    <property type="molecule type" value="Genomic_DNA"/>
</dbReference>
<evidence type="ECO:0000256" key="1">
    <source>
        <dbReference type="ARBA" id="ARBA00022723"/>
    </source>
</evidence>
<dbReference type="SUPFAM" id="SSF57850">
    <property type="entry name" value="RING/U-box"/>
    <property type="match status" value="1"/>
</dbReference>
<gene>
    <name evidence="7" type="ORF">PPERSA_11454</name>
</gene>
<feature type="transmembrane region" description="Helical" evidence="5">
    <location>
        <begin position="217"/>
        <end position="244"/>
    </location>
</feature>
<dbReference type="AlphaFoldDB" id="A0A0V0QWN5"/>
<dbReference type="PROSITE" id="PS50089">
    <property type="entry name" value="ZF_RING_2"/>
    <property type="match status" value="1"/>
</dbReference>
<evidence type="ECO:0000256" key="3">
    <source>
        <dbReference type="ARBA" id="ARBA00022833"/>
    </source>
</evidence>
<keyword evidence="5" id="KW-1133">Transmembrane helix</keyword>
<evidence type="ECO:0000313" key="8">
    <source>
        <dbReference type="Proteomes" id="UP000054937"/>
    </source>
</evidence>
<comment type="caution">
    <text evidence="7">The sequence shown here is derived from an EMBL/GenBank/DDBJ whole genome shotgun (WGS) entry which is preliminary data.</text>
</comment>
<dbReference type="GO" id="GO:0008270">
    <property type="term" value="F:zinc ion binding"/>
    <property type="evidence" value="ECO:0007669"/>
    <property type="project" value="UniProtKB-KW"/>
</dbReference>
<dbReference type="InterPro" id="IPR013083">
    <property type="entry name" value="Znf_RING/FYVE/PHD"/>
</dbReference>
<dbReference type="InterPro" id="IPR052788">
    <property type="entry name" value="RING-type_E3_ligase_ATL"/>
</dbReference>
<keyword evidence="5" id="KW-0812">Transmembrane</keyword>
<dbReference type="Proteomes" id="UP000054937">
    <property type="component" value="Unassembled WGS sequence"/>
</dbReference>
<organism evidence="7 8">
    <name type="scientific">Pseudocohnilembus persalinus</name>
    <name type="common">Ciliate</name>
    <dbReference type="NCBI Taxonomy" id="266149"/>
    <lineage>
        <taxon>Eukaryota</taxon>
        <taxon>Sar</taxon>
        <taxon>Alveolata</taxon>
        <taxon>Ciliophora</taxon>
        <taxon>Intramacronucleata</taxon>
        <taxon>Oligohymenophorea</taxon>
        <taxon>Scuticociliatia</taxon>
        <taxon>Philasterida</taxon>
        <taxon>Pseudocohnilembidae</taxon>
        <taxon>Pseudocohnilembus</taxon>
    </lineage>
</organism>